<organism evidence="4 5">
    <name type="scientific">Neoroseomonas lacus</name>
    <dbReference type="NCBI Taxonomy" id="287609"/>
    <lineage>
        <taxon>Bacteria</taxon>
        <taxon>Pseudomonadati</taxon>
        <taxon>Pseudomonadota</taxon>
        <taxon>Alphaproteobacteria</taxon>
        <taxon>Acetobacterales</taxon>
        <taxon>Acetobacteraceae</taxon>
        <taxon>Neoroseomonas</taxon>
    </lineage>
</organism>
<dbReference type="Pfam" id="PF02525">
    <property type="entry name" value="Flavodoxin_2"/>
    <property type="match status" value="1"/>
</dbReference>
<keyword evidence="5" id="KW-1185">Reference proteome</keyword>
<dbReference type="InterPro" id="IPR029039">
    <property type="entry name" value="Flavoprotein-like_sf"/>
</dbReference>
<dbReference type="PANTHER" id="PTHR10204:SF34">
    <property type="entry name" value="NAD(P)H DEHYDROGENASE [QUINONE] 1 ISOFORM 1"/>
    <property type="match status" value="1"/>
</dbReference>
<reference evidence="4" key="2">
    <citation type="submission" date="2020-09" db="EMBL/GenBank/DDBJ databases">
        <authorList>
            <person name="Sun Q."/>
            <person name="Zhou Y."/>
        </authorList>
    </citation>
    <scope>NUCLEOTIDE SEQUENCE</scope>
    <source>
        <strain evidence="4">CGMCC 1.3617</strain>
    </source>
</reference>
<comment type="similarity">
    <text evidence="1">Belongs to the NAD(P)H dehydrogenase (quinone) family.</text>
</comment>
<dbReference type="AlphaFoldDB" id="A0A917NQN7"/>
<dbReference type="Proteomes" id="UP000661507">
    <property type="component" value="Unassembled WGS sequence"/>
</dbReference>
<evidence type="ECO:0000313" key="4">
    <source>
        <dbReference type="EMBL" id="GGJ19044.1"/>
    </source>
</evidence>
<gene>
    <name evidence="4" type="ORF">GCM10011320_28040</name>
</gene>
<dbReference type="PANTHER" id="PTHR10204">
    <property type="entry name" value="NAD P H OXIDOREDUCTASE-RELATED"/>
    <property type="match status" value="1"/>
</dbReference>
<evidence type="ECO:0000256" key="2">
    <source>
        <dbReference type="ARBA" id="ARBA00023002"/>
    </source>
</evidence>
<reference evidence="4" key="1">
    <citation type="journal article" date="2014" name="Int. J. Syst. Evol. Microbiol.">
        <title>Complete genome sequence of Corynebacterium casei LMG S-19264T (=DSM 44701T), isolated from a smear-ripened cheese.</title>
        <authorList>
            <consortium name="US DOE Joint Genome Institute (JGI-PGF)"/>
            <person name="Walter F."/>
            <person name="Albersmeier A."/>
            <person name="Kalinowski J."/>
            <person name="Ruckert C."/>
        </authorList>
    </citation>
    <scope>NUCLEOTIDE SEQUENCE</scope>
    <source>
        <strain evidence="4">CGMCC 1.3617</strain>
    </source>
</reference>
<dbReference type="EMBL" id="BMKW01000006">
    <property type="protein sequence ID" value="GGJ19044.1"/>
    <property type="molecule type" value="Genomic_DNA"/>
</dbReference>
<evidence type="ECO:0000259" key="3">
    <source>
        <dbReference type="Pfam" id="PF02525"/>
    </source>
</evidence>
<dbReference type="SUPFAM" id="SSF52218">
    <property type="entry name" value="Flavoproteins"/>
    <property type="match status" value="1"/>
</dbReference>
<dbReference type="InterPro" id="IPR003680">
    <property type="entry name" value="Flavodoxin_fold"/>
</dbReference>
<name>A0A917NQN7_9PROT</name>
<evidence type="ECO:0000256" key="1">
    <source>
        <dbReference type="ARBA" id="ARBA00006252"/>
    </source>
</evidence>
<feature type="domain" description="Flavodoxin-like fold" evidence="3">
    <location>
        <begin position="1"/>
        <end position="134"/>
    </location>
</feature>
<protein>
    <submittedName>
        <fullName evidence="4">NAD(P)H dehydrogenase (Quinone)</fullName>
    </submittedName>
</protein>
<sequence>MRVLVVHAHPRADSFSAALRDTVRTALEAAGHAVELRDLYAEGFNAALTAEERAVYHTEGANEAGIEDHVAALRRTEALVLVYPTWWYGLPAILKGWFDRVWSPGIAFHIGEGAIEPLLTNITRIAVVTTYGSPLWLLWYIGWPDHKLIGRGIRRLCAKECRLDWVYLHGMDRRQRPALEAFLHRVHTHFSGW</sequence>
<dbReference type="RefSeq" id="WP_188967672.1">
    <property type="nucleotide sequence ID" value="NZ_BMKW01000006.1"/>
</dbReference>
<comment type="caution">
    <text evidence="4">The sequence shown here is derived from an EMBL/GenBank/DDBJ whole genome shotgun (WGS) entry which is preliminary data.</text>
</comment>
<dbReference type="InterPro" id="IPR051545">
    <property type="entry name" value="NAD(P)H_dehydrogenase_qn"/>
</dbReference>
<dbReference type="GO" id="GO:0003955">
    <property type="term" value="F:NAD(P)H dehydrogenase (quinone) activity"/>
    <property type="evidence" value="ECO:0007669"/>
    <property type="project" value="TreeGrafter"/>
</dbReference>
<evidence type="ECO:0000313" key="5">
    <source>
        <dbReference type="Proteomes" id="UP000661507"/>
    </source>
</evidence>
<dbReference type="Gene3D" id="3.40.50.360">
    <property type="match status" value="1"/>
</dbReference>
<proteinExistence type="inferred from homology"/>
<keyword evidence="2" id="KW-0560">Oxidoreductase</keyword>
<accession>A0A917NQN7</accession>
<dbReference type="GO" id="GO:0005829">
    <property type="term" value="C:cytosol"/>
    <property type="evidence" value="ECO:0007669"/>
    <property type="project" value="TreeGrafter"/>
</dbReference>